<name>A0ABW5KJ58_9SPHI</name>
<dbReference type="EMBL" id="JBHULR010000005">
    <property type="protein sequence ID" value="MFD2548641.1"/>
    <property type="molecule type" value="Genomic_DNA"/>
</dbReference>
<sequence>MKKIIWGSVFCLSLSVGSVLAQQQLIPQPQEMQVGKKNFLINKLTISADDQTPEITYLQQQWQSILGTELKRSNQPTLKFTVRTDVGIAPEGYKLSVDDTGILVSASSEHGLFYGIQSLLQLLEENRTAKKLPYLQISDYPKFAYRGMHLDVCRHFFSVEEVKHFLDYIATYKINKFHWHLTDDQGWRIEIKSHPKLTEIGGFRKRKPFDGHAHQTANPMIYGGFYTQEQIKEIVTYAAALHIEVIPEIEMPGHAQAALAAYPELSCTGGPFEVGTNWGVMEDIFCPKEETFALLEDVIDEIIPLFPSNYIHIGGDEAPKTRWKACAHCQDLIRREGLKDEHELQSYFITRMEKYINSKGKKIIGWDEILQGGLAPNATVMSWTGIEGGIHAAKSGHDAIMTPSSHVYFDYYQGNPQTEPLAFAADLRLEKVYSYQPIPSELTAEEGKHVLGTQANMWTEYIPNFKQVQHMLFPRLMALSEVAWGTSNPKEYKTFENRVIAHFSSLDRKGIHYSKAIYEVVGKVVQRQNQLAYELHTAKDPALIRYTVDGSMPTVRSKIYAGPILVGDASIIRAAYFENGVQISAVVEQVFVRSKATAKSVTLAHIPSESYSKGGAQALVDGVLGSRSVHKEHWLGFIRTDAVATVDLGADTDVRTVGVSLLENKGIGVHYPAAVEISISQDNHTFIPLKTISTEAIVAANGMVKIDVGTQRGRYVKIRMKSRGKIPKGDPLADSDSWIFTDEIMID</sequence>
<dbReference type="InterPro" id="IPR000421">
    <property type="entry name" value="FA58C"/>
</dbReference>
<evidence type="ECO:0000256" key="1">
    <source>
        <dbReference type="ARBA" id="ARBA00001231"/>
    </source>
</evidence>
<comment type="catalytic activity">
    <reaction evidence="1">
        <text>Hydrolysis of terminal non-reducing N-acetyl-D-hexosamine residues in N-acetyl-beta-D-hexosaminides.</text>
        <dbReference type="EC" id="3.2.1.52"/>
    </reaction>
</comment>
<dbReference type="Pfam" id="PF13290">
    <property type="entry name" value="CHB_HEX_C_1"/>
    <property type="match status" value="1"/>
</dbReference>
<feature type="domain" description="Beta-hexosaminidase bacterial type N-terminal" evidence="9">
    <location>
        <begin position="23"/>
        <end position="140"/>
    </location>
</feature>
<proteinExistence type="inferred from homology"/>
<dbReference type="SUPFAM" id="SSF51445">
    <property type="entry name" value="(Trans)glycosidases"/>
    <property type="match status" value="1"/>
</dbReference>
<evidence type="ECO:0000256" key="3">
    <source>
        <dbReference type="ARBA" id="ARBA00012663"/>
    </source>
</evidence>
<dbReference type="Pfam" id="PF00754">
    <property type="entry name" value="F5_F8_type_C"/>
    <property type="match status" value="1"/>
</dbReference>
<dbReference type="Proteomes" id="UP001597545">
    <property type="component" value="Unassembled WGS sequence"/>
</dbReference>
<reference evidence="12" key="1">
    <citation type="journal article" date="2019" name="Int. J. Syst. Evol. Microbiol.">
        <title>The Global Catalogue of Microorganisms (GCM) 10K type strain sequencing project: providing services to taxonomists for standard genome sequencing and annotation.</title>
        <authorList>
            <consortium name="The Broad Institute Genomics Platform"/>
            <consortium name="The Broad Institute Genome Sequencing Center for Infectious Disease"/>
            <person name="Wu L."/>
            <person name="Ma J."/>
        </authorList>
    </citation>
    <scope>NUCLEOTIDE SEQUENCE [LARGE SCALE GENOMIC DNA]</scope>
    <source>
        <strain evidence="12">KCTC 42662</strain>
    </source>
</reference>
<dbReference type="Gene3D" id="2.60.120.260">
    <property type="entry name" value="Galactose-binding domain-like"/>
    <property type="match status" value="1"/>
</dbReference>
<evidence type="ECO:0000256" key="5">
    <source>
        <dbReference type="ARBA" id="ARBA00023295"/>
    </source>
</evidence>
<dbReference type="InterPro" id="IPR029018">
    <property type="entry name" value="Hex-like_dom2"/>
</dbReference>
<accession>A0ABW5KJ58</accession>
<dbReference type="Pfam" id="PF00728">
    <property type="entry name" value="Glyco_hydro_20"/>
    <property type="match status" value="1"/>
</dbReference>
<dbReference type="InterPro" id="IPR059177">
    <property type="entry name" value="GH29D-like_dom"/>
</dbReference>
<dbReference type="PRINTS" id="PR00738">
    <property type="entry name" value="GLHYDRLASE20"/>
</dbReference>
<keyword evidence="12" id="KW-1185">Reference proteome</keyword>
<dbReference type="InterPro" id="IPR025705">
    <property type="entry name" value="Beta_hexosaminidase_sua/sub"/>
</dbReference>
<keyword evidence="6" id="KW-0732">Signal</keyword>
<dbReference type="PANTHER" id="PTHR22600">
    <property type="entry name" value="BETA-HEXOSAMINIDASE"/>
    <property type="match status" value="1"/>
</dbReference>
<feature type="domain" description="F5/8 type C" evidence="8">
    <location>
        <begin position="609"/>
        <end position="723"/>
    </location>
</feature>
<feature type="domain" description="GH29D-like beta-sandwich" evidence="10">
    <location>
        <begin position="533"/>
        <end position="587"/>
    </location>
</feature>
<dbReference type="RefSeq" id="WP_380904594.1">
    <property type="nucleotide sequence ID" value="NZ_JBHUEG010000004.1"/>
</dbReference>
<comment type="caution">
    <text evidence="11">The sequence shown here is derived from an EMBL/GenBank/DDBJ whole genome shotgun (WGS) entry which is preliminary data.</text>
</comment>
<evidence type="ECO:0000256" key="6">
    <source>
        <dbReference type="SAM" id="SignalP"/>
    </source>
</evidence>
<evidence type="ECO:0000256" key="2">
    <source>
        <dbReference type="ARBA" id="ARBA00006285"/>
    </source>
</evidence>
<dbReference type="InterPro" id="IPR015883">
    <property type="entry name" value="Glyco_hydro_20_cat"/>
</dbReference>
<dbReference type="InterPro" id="IPR015882">
    <property type="entry name" value="HEX_bac_N"/>
</dbReference>
<dbReference type="Gene3D" id="3.30.379.10">
    <property type="entry name" value="Chitobiase/beta-hexosaminidase domain 2-like"/>
    <property type="match status" value="1"/>
</dbReference>
<gene>
    <name evidence="11" type="ORF">ACFSR5_13385</name>
</gene>
<evidence type="ECO:0000313" key="11">
    <source>
        <dbReference type="EMBL" id="MFD2548641.1"/>
    </source>
</evidence>
<dbReference type="Pfam" id="PF02838">
    <property type="entry name" value="Glyco_hydro_20b"/>
    <property type="match status" value="1"/>
</dbReference>
<evidence type="ECO:0000259" key="7">
    <source>
        <dbReference type="Pfam" id="PF00728"/>
    </source>
</evidence>
<feature type="chain" id="PRO_5046794253" description="beta-N-acetylhexosaminidase" evidence="6">
    <location>
        <begin position="22"/>
        <end position="747"/>
    </location>
</feature>
<evidence type="ECO:0000256" key="4">
    <source>
        <dbReference type="ARBA" id="ARBA00022801"/>
    </source>
</evidence>
<dbReference type="SUPFAM" id="SSF55545">
    <property type="entry name" value="beta-N-acetylhexosaminidase-like domain"/>
    <property type="match status" value="1"/>
</dbReference>
<dbReference type="InterPro" id="IPR017853">
    <property type="entry name" value="GH"/>
</dbReference>
<dbReference type="EC" id="3.2.1.52" evidence="3"/>
<evidence type="ECO:0000313" key="12">
    <source>
        <dbReference type="Proteomes" id="UP001597545"/>
    </source>
</evidence>
<keyword evidence="5" id="KW-0326">Glycosidase</keyword>
<keyword evidence="4" id="KW-0378">Hydrolase</keyword>
<dbReference type="PANTHER" id="PTHR22600:SF57">
    <property type="entry name" value="BETA-N-ACETYLHEXOSAMINIDASE"/>
    <property type="match status" value="1"/>
</dbReference>
<feature type="domain" description="Glycoside hydrolase family 20 catalytic" evidence="7">
    <location>
        <begin position="143"/>
        <end position="485"/>
    </location>
</feature>
<protein>
    <recommendedName>
        <fullName evidence="3">beta-N-acetylhexosaminidase</fullName>
        <ecNumber evidence="3">3.2.1.52</ecNumber>
    </recommendedName>
</protein>
<evidence type="ECO:0000259" key="9">
    <source>
        <dbReference type="Pfam" id="PF02838"/>
    </source>
</evidence>
<dbReference type="CDD" id="cd06563">
    <property type="entry name" value="GH20_chitobiase-like"/>
    <property type="match status" value="1"/>
</dbReference>
<dbReference type="SUPFAM" id="SSF49785">
    <property type="entry name" value="Galactose-binding domain-like"/>
    <property type="match status" value="1"/>
</dbReference>
<comment type="similarity">
    <text evidence="2">Belongs to the glycosyl hydrolase 20 family.</text>
</comment>
<dbReference type="Gene3D" id="3.20.20.80">
    <property type="entry name" value="Glycosidases"/>
    <property type="match status" value="1"/>
</dbReference>
<organism evidence="11 12">
    <name type="scientific">Sphingobacterium suaedae</name>
    <dbReference type="NCBI Taxonomy" id="1686402"/>
    <lineage>
        <taxon>Bacteria</taxon>
        <taxon>Pseudomonadati</taxon>
        <taxon>Bacteroidota</taxon>
        <taxon>Sphingobacteriia</taxon>
        <taxon>Sphingobacteriales</taxon>
        <taxon>Sphingobacteriaceae</taxon>
        <taxon>Sphingobacterium</taxon>
    </lineage>
</organism>
<feature type="signal peptide" evidence="6">
    <location>
        <begin position="1"/>
        <end position="21"/>
    </location>
</feature>
<evidence type="ECO:0000259" key="8">
    <source>
        <dbReference type="Pfam" id="PF00754"/>
    </source>
</evidence>
<dbReference type="InterPro" id="IPR008979">
    <property type="entry name" value="Galactose-bd-like_sf"/>
</dbReference>
<evidence type="ECO:0000259" key="10">
    <source>
        <dbReference type="Pfam" id="PF13290"/>
    </source>
</evidence>